<sequence>MKKKSISILLAALMIGLCVAGCGKKNEETTEAPTTVEQTTKEPAEVPVMTIADVPETTEEALPEGMMYSYLTGKVVPVEVGRKRPVAFQIDNERRAQPQNGVSTAEIVYEVPIEANEVRLTAIFQSFDDTDRIGPLRSARSYHPGIVAEYDGIFFHHGHSDLALPYLDDERCDDLEGIANSGWPAVFESSDHSAGHNIFTNQEKVMKQVEKLGFRTEMKQDYTYKFQFAKTSEKIVPEGGQDANKVSIGYTQNHPYFEYNAEDGRYYRYAFDKAHIDQANDKQVAVDNVIVEYCDYNLEWDKNTKNIHTVGTGTGVFITAGKAVPITWEKADYWENTHYYYQSGEEITLNQGQTWVCIVLPSMTGEITVE</sequence>
<dbReference type="Pfam" id="PF17479">
    <property type="entry name" value="DUF3048_C"/>
    <property type="match status" value="1"/>
</dbReference>
<keyword evidence="1" id="KW-0732">Signal</keyword>
<evidence type="ECO:0000259" key="2">
    <source>
        <dbReference type="Pfam" id="PF11258"/>
    </source>
</evidence>
<protein>
    <submittedName>
        <fullName evidence="4">DUF3048 domain-containing protein</fullName>
    </submittedName>
</protein>
<dbReference type="Pfam" id="PF11258">
    <property type="entry name" value="DUF3048"/>
    <property type="match status" value="1"/>
</dbReference>
<evidence type="ECO:0000313" key="5">
    <source>
        <dbReference type="Proteomes" id="UP001198182"/>
    </source>
</evidence>
<name>A0AAE3E9R1_9FIRM</name>
<evidence type="ECO:0000256" key="1">
    <source>
        <dbReference type="SAM" id="SignalP"/>
    </source>
</evidence>
<keyword evidence="5" id="KW-1185">Reference proteome</keyword>
<dbReference type="EMBL" id="JAJEQR010000012">
    <property type="protein sequence ID" value="MCC2230490.1"/>
    <property type="molecule type" value="Genomic_DNA"/>
</dbReference>
<feature type="domain" description="DUF3048" evidence="3">
    <location>
        <begin position="247"/>
        <end position="356"/>
    </location>
</feature>
<dbReference type="AlphaFoldDB" id="A0AAE3E9R1"/>
<dbReference type="Proteomes" id="UP001198182">
    <property type="component" value="Unassembled WGS sequence"/>
</dbReference>
<reference evidence="4" key="1">
    <citation type="submission" date="2021-10" db="EMBL/GenBank/DDBJ databases">
        <title>Anaerobic single-cell dispensing facilitates the cultivation of human gut bacteria.</title>
        <authorList>
            <person name="Afrizal A."/>
        </authorList>
    </citation>
    <scope>NUCLEOTIDE SEQUENCE</scope>
    <source>
        <strain evidence="4">CLA-AA-H215</strain>
    </source>
</reference>
<feature type="signal peptide" evidence="1">
    <location>
        <begin position="1"/>
        <end position="20"/>
    </location>
</feature>
<organism evidence="4 5">
    <name type="scientific">Hominifimenecus microfluidus</name>
    <dbReference type="NCBI Taxonomy" id="2885348"/>
    <lineage>
        <taxon>Bacteria</taxon>
        <taxon>Bacillati</taxon>
        <taxon>Bacillota</taxon>
        <taxon>Clostridia</taxon>
        <taxon>Lachnospirales</taxon>
        <taxon>Lachnospiraceae</taxon>
        <taxon>Hominifimenecus</taxon>
    </lineage>
</organism>
<dbReference type="InterPro" id="IPR021416">
    <property type="entry name" value="DUF3048_N"/>
</dbReference>
<proteinExistence type="predicted"/>
<comment type="caution">
    <text evidence="4">The sequence shown here is derived from an EMBL/GenBank/DDBJ whole genome shotgun (WGS) entry which is preliminary data.</text>
</comment>
<feature type="domain" description="DUF3048" evidence="2">
    <location>
        <begin position="71"/>
        <end position="214"/>
    </location>
</feature>
<gene>
    <name evidence="4" type="ORF">LKD81_05675</name>
</gene>
<dbReference type="InterPro" id="IPR035328">
    <property type="entry name" value="DUF3048_C"/>
</dbReference>
<evidence type="ECO:0000313" key="4">
    <source>
        <dbReference type="EMBL" id="MCC2230490.1"/>
    </source>
</evidence>
<accession>A0AAE3E9R1</accession>
<dbReference type="SUPFAM" id="SSF159774">
    <property type="entry name" value="YerB-like"/>
    <property type="match status" value="1"/>
</dbReference>
<dbReference type="Gene3D" id="3.50.90.10">
    <property type="entry name" value="YerB-like"/>
    <property type="match status" value="1"/>
</dbReference>
<dbReference type="RefSeq" id="WP_308453161.1">
    <property type="nucleotide sequence ID" value="NZ_JAJEQR010000012.1"/>
</dbReference>
<evidence type="ECO:0000259" key="3">
    <source>
        <dbReference type="Pfam" id="PF17479"/>
    </source>
</evidence>
<dbReference type="InterPro" id="IPR023158">
    <property type="entry name" value="YerB-like_sf"/>
</dbReference>
<feature type="chain" id="PRO_5042229272" evidence="1">
    <location>
        <begin position="21"/>
        <end position="370"/>
    </location>
</feature>